<keyword evidence="1" id="KW-1017">Isopeptide bond</keyword>
<feature type="region of interest" description="Disordered" evidence="4">
    <location>
        <begin position="178"/>
        <end position="222"/>
    </location>
</feature>
<feature type="compositionally biased region" description="Basic and acidic residues" evidence="4">
    <location>
        <begin position="244"/>
        <end position="265"/>
    </location>
</feature>
<keyword evidence="7" id="KW-1185">Reference proteome</keyword>
<feature type="compositionally biased region" description="Polar residues" evidence="4">
    <location>
        <begin position="409"/>
        <end position="426"/>
    </location>
</feature>
<dbReference type="Pfam" id="PF12012">
    <property type="entry name" value="DUF3504"/>
    <property type="match status" value="1"/>
</dbReference>
<evidence type="ECO:0000256" key="4">
    <source>
        <dbReference type="SAM" id="MobiDB-lite"/>
    </source>
</evidence>
<feature type="region of interest" description="Disordered" evidence="4">
    <location>
        <begin position="105"/>
        <end position="153"/>
    </location>
</feature>
<feature type="region of interest" description="Disordered" evidence="4">
    <location>
        <begin position="352"/>
        <end position="470"/>
    </location>
</feature>
<dbReference type="Pfam" id="PF25561">
    <property type="entry name" value="QRICH1"/>
    <property type="match status" value="1"/>
</dbReference>
<feature type="compositionally biased region" description="Acidic residues" evidence="4">
    <location>
        <begin position="957"/>
        <end position="984"/>
    </location>
</feature>
<gene>
    <name evidence="6" type="ORF">NMOB1V02_LOCUS1779</name>
</gene>
<feature type="compositionally biased region" description="Polar residues" evidence="4">
    <location>
        <begin position="352"/>
        <end position="363"/>
    </location>
</feature>
<feature type="compositionally biased region" description="Low complexity" evidence="4">
    <location>
        <begin position="1061"/>
        <end position="1072"/>
    </location>
</feature>
<dbReference type="InterPro" id="IPR051284">
    <property type="entry name" value="ZnF_MYMT-QRICH1"/>
</dbReference>
<accession>A0A7R9BEU3</accession>
<feature type="domain" description="TRASH" evidence="5">
    <location>
        <begin position="570"/>
        <end position="609"/>
    </location>
</feature>
<feature type="compositionally biased region" description="Basic and acidic residues" evidence="4">
    <location>
        <begin position="427"/>
        <end position="463"/>
    </location>
</feature>
<reference evidence="6" key="1">
    <citation type="submission" date="2020-11" db="EMBL/GenBank/DDBJ databases">
        <authorList>
            <person name="Tran Van P."/>
        </authorList>
    </citation>
    <scope>NUCLEOTIDE SEQUENCE</scope>
</reference>
<proteinExistence type="predicted"/>
<dbReference type="SMART" id="SM00746">
    <property type="entry name" value="TRASH"/>
    <property type="match status" value="4"/>
</dbReference>
<keyword evidence="3" id="KW-0832">Ubl conjugation</keyword>
<feature type="compositionally biased region" description="Acidic residues" evidence="4">
    <location>
        <begin position="1"/>
        <end position="10"/>
    </location>
</feature>
<dbReference type="PANTHER" id="PTHR45736:SF1">
    <property type="entry name" value="WITHOUT CHILDREN, ISOFORM B"/>
    <property type="match status" value="1"/>
</dbReference>
<evidence type="ECO:0000256" key="2">
    <source>
        <dbReference type="ARBA" id="ARBA00022553"/>
    </source>
</evidence>
<dbReference type="Proteomes" id="UP000678499">
    <property type="component" value="Unassembled WGS sequence"/>
</dbReference>
<feature type="domain" description="TRASH" evidence="5">
    <location>
        <begin position="746"/>
        <end position="785"/>
    </location>
</feature>
<sequence>MADIAPEEVPIDSLELTHESKVSSNAPLDVPSASNEIPAIVEHPPLSDASNVLEAADSLLNELAEVSGIPEDTPECIQGNVPKTVQEEVSESVLESVSESVAETLSESVAETLSESVPETLPEAVPENFPESSPENLNQSLTENTSPDFVPENVPELASENVPELGSENMLQAVPDTLPEPMEEDLPQSMSETMPESLQETLPESMSDSLDQSHLESAHETLPESIQEALPVSIQKKFPESIHETSMESLDEHVSEGSPCDEKPAVVDISSTPSVVDVPSSTEEQTNELLPPVKTVESSSMDSIPSTELVSEVNAPVSEKEGFDVSSQEDIQAVDAYEKDVNSEAVIASVKLSETTESFNPAESGTELPRNDEPMESDSVDADVVPAKETVPDAEPAECKLSETCEEPIQTSVLSPKNEPMDTSSEVIKEDDLKVEDSAVPDKHEEKPAEKRVGPRAKSDSRRMNGVSKANKQVVEIPETSTPRSQRKAAIKAGSTIKNFVRKEASNMDELDFPFATELEQPDDLCYDGQRCVFCRRSMSKTHQNLFWEGMEFCNSSCLEKLQKKIGSSCVNCGKRVTRQYLGKYCVRLGARVRQFCTNPCLEEFKRGMKTCSNCQVDLADVNEPLHGSIDNKATKYCSVWCKEKNTNEREPSEARVCSVCLKVKPVECEILMSTRDVQNVCSEICLSAFKFAEKCSLDKCKTCDRYVNVDGPMRSVVATCFESEIFCSRRCSNVHFISSREIVPCAQCKVKKYNYDMIEQLGEGGRKSIHFCSLHCYDAHAKAATKYTGGRGLRIASVESLSDASSGSNLPYVALHDIKSREQSANQKVMLMRPPARAVRNKAVVCKPSMVNKGISTKLGTSVNKTTQTDEDMGKPIIIPIPVPVYVPSPMAMYNAPYPFPMALPLPVPVPIFIPTTRKTSERIGKDIKRILKKVPADPLEAELLMMAQAVGEGVKEEEDSEEDEDDVDDYDGGEMSEEEERQDEVPVRNSGSMSRLSGEDILQTALRTAVDDTIGTPYLAESSIDVEQALAGATPAVTKSLDPPKRPSFDDVEAENQMRRMQQQQQQQQRSPKKRQRSSRGTPRGGGSGGGSGGIGRAGKRMRTDYPNDRIHDENRPPEHISEPMPPEDRPDANMMLKYTFGVNAWRFWVQRKNEELEKLQAANPMRRIRLFKKDLLQLSCEELCYALCFFVKEVKKPDDSMYSPDLVYYLCLGIQEYLLENGRVENIFNDQLFEKFTDCLDEITCRFSGQQMLTDLGYIMTHIEEEHLWEAKQLGAHSPHVLLNTLMYFTTKNFLLTAPKDHVRLSFPHVMKHWKKGPGVPPGRGGHNPAMGSQRNVLLKYYPPASIRAEMGERAKRSYEMHENGENPLRCPIRLYEFYLSKCPESIKGKNEVFYLFPERSCVPHSPVWYSTQPLSEQVISKMLHRITLVREIQDAIINDQ</sequence>
<dbReference type="InterPro" id="IPR011017">
    <property type="entry name" value="TRASH_dom"/>
</dbReference>
<feature type="compositionally biased region" description="Gly residues" evidence="4">
    <location>
        <begin position="1085"/>
        <end position="1099"/>
    </location>
</feature>
<feature type="compositionally biased region" description="Basic and acidic residues" evidence="4">
    <location>
        <begin position="211"/>
        <end position="222"/>
    </location>
</feature>
<keyword evidence="2" id="KW-0597">Phosphoprotein</keyword>
<feature type="region of interest" description="Disordered" evidence="4">
    <location>
        <begin position="244"/>
        <end position="312"/>
    </location>
</feature>
<feature type="domain" description="TRASH" evidence="5">
    <location>
        <begin position="658"/>
        <end position="694"/>
    </location>
</feature>
<evidence type="ECO:0000313" key="7">
    <source>
        <dbReference type="Proteomes" id="UP000678499"/>
    </source>
</evidence>
<feature type="region of interest" description="Disordered" evidence="4">
    <location>
        <begin position="1"/>
        <end position="31"/>
    </location>
</feature>
<evidence type="ECO:0000259" key="5">
    <source>
        <dbReference type="SMART" id="SM00746"/>
    </source>
</evidence>
<dbReference type="EMBL" id="OA882224">
    <property type="protein sequence ID" value="CAD7273916.1"/>
    <property type="molecule type" value="Genomic_DNA"/>
</dbReference>
<evidence type="ECO:0000313" key="6">
    <source>
        <dbReference type="EMBL" id="CAD7273916.1"/>
    </source>
</evidence>
<feature type="compositionally biased region" description="Polar residues" evidence="4">
    <location>
        <begin position="188"/>
        <end position="210"/>
    </location>
</feature>
<dbReference type="InterPro" id="IPR021893">
    <property type="entry name" value="ZMYM2-like_C"/>
</dbReference>
<dbReference type="PANTHER" id="PTHR45736">
    <property type="entry name" value="ZINC FINGER MYM-TYPE PROTEIN"/>
    <property type="match status" value="1"/>
</dbReference>
<dbReference type="InterPro" id="IPR057926">
    <property type="entry name" value="QRICH1_dom"/>
</dbReference>
<feature type="region of interest" description="Disordered" evidence="4">
    <location>
        <begin position="1037"/>
        <end position="1133"/>
    </location>
</feature>
<feature type="region of interest" description="Disordered" evidence="4">
    <location>
        <begin position="953"/>
        <end position="998"/>
    </location>
</feature>
<dbReference type="EMBL" id="CAJPEX010000187">
    <property type="protein sequence ID" value="CAG0914068.1"/>
    <property type="molecule type" value="Genomic_DNA"/>
</dbReference>
<feature type="domain" description="TRASH" evidence="5">
    <location>
        <begin position="532"/>
        <end position="566"/>
    </location>
</feature>
<evidence type="ECO:0000256" key="3">
    <source>
        <dbReference type="ARBA" id="ARBA00022843"/>
    </source>
</evidence>
<dbReference type="OrthoDB" id="6352087at2759"/>
<organism evidence="6">
    <name type="scientific">Notodromas monacha</name>
    <dbReference type="NCBI Taxonomy" id="399045"/>
    <lineage>
        <taxon>Eukaryota</taxon>
        <taxon>Metazoa</taxon>
        <taxon>Ecdysozoa</taxon>
        <taxon>Arthropoda</taxon>
        <taxon>Crustacea</taxon>
        <taxon>Oligostraca</taxon>
        <taxon>Ostracoda</taxon>
        <taxon>Podocopa</taxon>
        <taxon>Podocopida</taxon>
        <taxon>Cypridocopina</taxon>
        <taxon>Cypridoidea</taxon>
        <taxon>Cyprididae</taxon>
        <taxon>Notodromas</taxon>
    </lineage>
</organism>
<protein>
    <recommendedName>
        <fullName evidence="5">TRASH domain-containing protein</fullName>
    </recommendedName>
</protein>
<feature type="compositionally biased region" description="Polar residues" evidence="4">
    <location>
        <begin position="130"/>
        <end position="147"/>
    </location>
</feature>
<feature type="compositionally biased region" description="Basic and acidic residues" evidence="4">
    <location>
        <begin position="1104"/>
        <end position="1133"/>
    </location>
</feature>
<feature type="compositionally biased region" description="Low complexity" evidence="4">
    <location>
        <begin position="266"/>
        <end position="282"/>
    </location>
</feature>
<evidence type="ECO:0000256" key="1">
    <source>
        <dbReference type="ARBA" id="ARBA00022499"/>
    </source>
</evidence>
<name>A0A7R9BEU3_9CRUS</name>
<feature type="compositionally biased region" description="Polar residues" evidence="4">
    <location>
        <begin position="296"/>
        <end position="309"/>
    </location>
</feature>